<gene>
    <name evidence="1" type="ORF">RRG08_063895</name>
</gene>
<accession>A0AAE1B8U5</accession>
<dbReference type="AlphaFoldDB" id="A0AAE1B8U5"/>
<reference evidence="1" key="1">
    <citation type="journal article" date="2023" name="G3 (Bethesda)">
        <title>A reference genome for the long-term kleptoplast-retaining sea slug Elysia crispata morphotype clarki.</title>
        <authorList>
            <person name="Eastman K.E."/>
            <person name="Pendleton A.L."/>
            <person name="Shaikh M.A."/>
            <person name="Suttiyut T."/>
            <person name="Ogas R."/>
            <person name="Tomko P."/>
            <person name="Gavelis G."/>
            <person name="Widhalm J.R."/>
            <person name="Wisecaver J.H."/>
        </authorList>
    </citation>
    <scope>NUCLEOTIDE SEQUENCE</scope>
    <source>
        <strain evidence="1">ECLA1</strain>
    </source>
</reference>
<comment type="caution">
    <text evidence="1">The sequence shown here is derived from an EMBL/GenBank/DDBJ whole genome shotgun (WGS) entry which is preliminary data.</text>
</comment>
<evidence type="ECO:0000313" key="2">
    <source>
        <dbReference type="Proteomes" id="UP001283361"/>
    </source>
</evidence>
<protein>
    <submittedName>
        <fullName evidence="1">Uncharacterized protein</fullName>
    </submittedName>
</protein>
<name>A0AAE1B8U5_9GAST</name>
<proteinExistence type="predicted"/>
<keyword evidence="2" id="KW-1185">Reference proteome</keyword>
<evidence type="ECO:0000313" key="1">
    <source>
        <dbReference type="EMBL" id="KAK3801939.1"/>
    </source>
</evidence>
<dbReference type="EMBL" id="JAWDGP010000273">
    <property type="protein sequence ID" value="KAK3801939.1"/>
    <property type="molecule type" value="Genomic_DNA"/>
</dbReference>
<organism evidence="1 2">
    <name type="scientific">Elysia crispata</name>
    <name type="common">lettuce slug</name>
    <dbReference type="NCBI Taxonomy" id="231223"/>
    <lineage>
        <taxon>Eukaryota</taxon>
        <taxon>Metazoa</taxon>
        <taxon>Spiralia</taxon>
        <taxon>Lophotrochozoa</taxon>
        <taxon>Mollusca</taxon>
        <taxon>Gastropoda</taxon>
        <taxon>Heterobranchia</taxon>
        <taxon>Euthyneura</taxon>
        <taxon>Panpulmonata</taxon>
        <taxon>Sacoglossa</taxon>
        <taxon>Placobranchoidea</taxon>
        <taxon>Plakobranchidae</taxon>
        <taxon>Elysia</taxon>
    </lineage>
</organism>
<dbReference type="Proteomes" id="UP001283361">
    <property type="component" value="Unassembled WGS sequence"/>
</dbReference>
<sequence>MVFAYVQKPSNLVLCGRGGWLFTLSGQFPKPAVLWKGLLYYWSRPFQRLETVEISCVVHLVAIAMGKPVFYGCNASSTCWTQKFRGHPGIANVLEIGM</sequence>